<dbReference type="SMART" id="SM00249">
    <property type="entry name" value="PHD"/>
    <property type="match status" value="1"/>
</dbReference>
<keyword evidence="3" id="KW-0479">Metal-binding</keyword>
<dbReference type="PROSITE" id="PS01359">
    <property type="entry name" value="ZF_PHD_1"/>
    <property type="match status" value="1"/>
</dbReference>
<dbReference type="InterPro" id="IPR001965">
    <property type="entry name" value="Znf_PHD"/>
</dbReference>
<keyword evidence="11" id="KW-1185">Reference proteome</keyword>
<feature type="domain" description="Ubiquitin-like protease family profile" evidence="9">
    <location>
        <begin position="177"/>
        <end position="343"/>
    </location>
</feature>
<dbReference type="InterPro" id="IPR003653">
    <property type="entry name" value="Peptidase_C48_C"/>
</dbReference>
<dbReference type="EMBL" id="OZ035823">
    <property type="protein sequence ID" value="CAL1568008.1"/>
    <property type="molecule type" value="Genomic_DNA"/>
</dbReference>
<evidence type="ECO:0000256" key="6">
    <source>
        <dbReference type="ARBA" id="ARBA00022833"/>
    </source>
</evidence>
<reference evidence="10 11" key="1">
    <citation type="submission" date="2024-04" db="EMBL/GenBank/DDBJ databases">
        <authorList>
            <person name="Waldvogel A.-M."/>
            <person name="Schoenle A."/>
        </authorList>
    </citation>
    <scope>NUCLEOTIDE SEQUENCE [LARGE SCALE GENOMIC DNA]</scope>
</reference>
<dbReference type="SUPFAM" id="SSF57903">
    <property type="entry name" value="FYVE/PHD zinc finger"/>
    <property type="match status" value="1"/>
</dbReference>
<evidence type="ECO:0000256" key="3">
    <source>
        <dbReference type="ARBA" id="ARBA00022723"/>
    </source>
</evidence>
<evidence type="ECO:0000256" key="4">
    <source>
        <dbReference type="ARBA" id="ARBA00022771"/>
    </source>
</evidence>
<dbReference type="PROSITE" id="PS50016">
    <property type="entry name" value="ZF_PHD_2"/>
    <property type="match status" value="1"/>
</dbReference>
<protein>
    <recommendedName>
        <fullName evidence="12">PHD-type domain-containing protein</fullName>
    </recommendedName>
</protein>
<evidence type="ECO:0000313" key="11">
    <source>
        <dbReference type="Proteomes" id="UP001497482"/>
    </source>
</evidence>
<organism evidence="10 11">
    <name type="scientific">Knipowitschia caucasica</name>
    <name type="common">Caucasian dwarf goby</name>
    <name type="synonym">Pomatoschistus caucasicus</name>
    <dbReference type="NCBI Taxonomy" id="637954"/>
    <lineage>
        <taxon>Eukaryota</taxon>
        <taxon>Metazoa</taxon>
        <taxon>Chordata</taxon>
        <taxon>Craniata</taxon>
        <taxon>Vertebrata</taxon>
        <taxon>Euteleostomi</taxon>
        <taxon>Actinopterygii</taxon>
        <taxon>Neopterygii</taxon>
        <taxon>Teleostei</taxon>
        <taxon>Neoteleostei</taxon>
        <taxon>Acanthomorphata</taxon>
        <taxon>Gobiaria</taxon>
        <taxon>Gobiiformes</taxon>
        <taxon>Gobioidei</taxon>
        <taxon>Gobiidae</taxon>
        <taxon>Gobiinae</taxon>
        <taxon>Knipowitschia</taxon>
    </lineage>
</organism>
<keyword evidence="2" id="KW-0645">Protease</keyword>
<evidence type="ECO:0000256" key="7">
    <source>
        <dbReference type="PROSITE-ProRule" id="PRU00146"/>
    </source>
</evidence>
<dbReference type="SUPFAM" id="SSF54001">
    <property type="entry name" value="Cysteine proteinases"/>
    <property type="match status" value="1"/>
</dbReference>
<comment type="similarity">
    <text evidence="1">Belongs to the peptidase C48 family.</text>
</comment>
<dbReference type="Gene3D" id="3.40.395.10">
    <property type="entry name" value="Adenoviral Proteinase, Chain A"/>
    <property type="match status" value="1"/>
</dbReference>
<evidence type="ECO:0000256" key="2">
    <source>
        <dbReference type="ARBA" id="ARBA00022670"/>
    </source>
</evidence>
<evidence type="ECO:0000256" key="1">
    <source>
        <dbReference type="ARBA" id="ARBA00005234"/>
    </source>
</evidence>
<evidence type="ECO:0000313" key="10">
    <source>
        <dbReference type="EMBL" id="CAL1568008.1"/>
    </source>
</evidence>
<dbReference type="Pfam" id="PF02902">
    <property type="entry name" value="Peptidase_C48"/>
    <property type="match status" value="1"/>
</dbReference>
<dbReference type="PROSITE" id="PS50600">
    <property type="entry name" value="ULP_PROTEASE"/>
    <property type="match status" value="1"/>
</dbReference>
<dbReference type="GO" id="GO:0008234">
    <property type="term" value="F:cysteine-type peptidase activity"/>
    <property type="evidence" value="ECO:0007669"/>
    <property type="project" value="InterPro"/>
</dbReference>
<gene>
    <name evidence="10" type="ORF">KC01_LOCUS714</name>
</gene>
<accession>A0AAV2ITT9</accession>
<dbReference type="InterPro" id="IPR011011">
    <property type="entry name" value="Znf_FYVE_PHD"/>
</dbReference>
<dbReference type="GO" id="GO:0008270">
    <property type="term" value="F:zinc ion binding"/>
    <property type="evidence" value="ECO:0007669"/>
    <property type="project" value="UniProtKB-KW"/>
</dbReference>
<evidence type="ECO:0000259" key="9">
    <source>
        <dbReference type="PROSITE" id="PS50600"/>
    </source>
</evidence>
<keyword evidence="5" id="KW-0378">Hydrolase</keyword>
<dbReference type="InterPro" id="IPR019786">
    <property type="entry name" value="Zinc_finger_PHD-type_CS"/>
</dbReference>
<feature type="domain" description="PHD-type" evidence="8">
    <location>
        <begin position="382"/>
        <end position="445"/>
    </location>
</feature>
<evidence type="ECO:0000259" key="8">
    <source>
        <dbReference type="PROSITE" id="PS50016"/>
    </source>
</evidence>
<proteinExistence type="inferred from homology"/>
<dbReference type="AlphaFoldDB" id="A0AAV2ITT9"/>
<keyword evidence="4 7" id="KW-0863">Zinc-finger</keyword>
<dbReference type="GO" id="GO:0006508">
    <property type="term" value="P:proteolysis"/>
    <property type="evidence" value="ECO:0007669"/>
    <property type="project" value="UniProtKB-KW"/>
</dbReference>
<keyword evidence="6" id="KW-0862">Zinc</keyword>
<dbReference type="InterPro" id="IPR019787">
    <property type="entry name" value="Znf_PHD-finger"/>
</dbReference>
<dbReference type="Gene3D" id="3.30.40.10">
    <property type="entry name" value="Zinc/RING finger domain, C3HC4 (zinc finger)"/>
    <property type="match status" value="1"/>
</dbReference>
<dbReference type="InterPro" id="IPR013083">
    <property type="entry name" value="Znf_RING/FYVE/PHD"/>
</dbReference>
<dbReference type="Proteomes" id="UP001497482">
    <property type="component" value="Chromosome 1"/>
</dbReference>
<evidence type="ECO:0008006" key="12">
    <source>
        <dbReference type="Google" id="ProtNLM"/>
    </source>
</evidence>
<evidence type="ECO:0000256" key="5">
    <source>
        <dbReference type="ARBA" id="ARBA00022801"/>
    </source>
</evidence>
<dbReference type="InterPro" id="IPR038765">
    <property type="entry name" value="Papain-like_cys_pep_sf"/>
</dbReference>
<name>A0AAV2ITT9_KNICA</name>
<sequence length="445" mass="51350">MLGDIGRHGDGHAYRNFSRMHKKVSVLDTQNFTQNNRTQGIMEKSQWDLKHLRLQRRRFTRLDDLVLRYKTMHDALLREYSDSKVISKKRFKVDIEKWKKKKHSRKGIYVRPFTSFTATPQSFKDINTVALCVVGNVTQVSPTAKSKCDSQLTWLWKNRSSEAIVSQIASQVQGNNFLIRHSDLQTLKPHKWLVGEVIEPLLQIWARQFNLEQKIFILCHYTATVMLYGDRQAVRRHALRKVDLGQYEGIISFVNENQNHWKLLFINPSQSTVYLLDPAPVSTELAASCLAARQVRDFFNMRRNVYGKRDWESVTWKGGQINHPTQKDGHSCGVIVAKMAKALLETFPAIPTIEFPTGQSEMAEERRRLASTLLEASVFDEENSCGMCAGNKPPTLPLFPGGKINWIQCSKCQKWYHEECLTLNTRVRAKAIQPETLWHCCLCKK</sequence>